<comment type="caution">
    <text evidence="1">The sequence shown here is derived from an EMBL/GenBank/DDBJ whole genome shotgun (WGS) entry which is preliminary data.</text>
</comment>
<dbReference type="EMBL" id="JBHTIR010004026">
    <property type="protein sequence ID" value="MFD0856240.1"/>
    <property type="molecule type" value="Genomic_DNA"/>
</dbReference>
<proteinExistence type="predicted"/>
<sequence>MASLGGDGPGDPGLHRCTGDPDLLVAFTDLGQAISSVVNGRYEEAERHAARLVHDTGTAGEQWRHSYGLCVRGLALALGGDPVGGLERLREGLRIK</sequence>
<organism evidence="1 2">
    <name type="scientific">Actinomadura adrarensis</name>
    <dbReference type="NCBI Taxonomy" id="1819600"/>
    <lineage>
        <taxon>Bacteria</taxon>
        <taxon>Bacillati</taxon>
        <taxon>Actinomycetota</taxon>
        <taxon>Actinomycetes</taxon>
        <taxon>Streptosporangiales</taxon>
        <taxon>Thermomonosporaceae</taxon>
        <taxon>Actinomadura</taxon>
    </lineage>
</organism>
<feature type="non-terminal residue" evidence="1">
    <location>
        <position position="96"/>
    </location>
</feature>
<protein>
    <recommendedName>
        <fullName evidence="3">Tetratricopeptide repeat protein</fullName>
    </recommendedName>
</protein>
<evidence type="ECO:0000313" key="1">
    <source>
        <dbReference type="EMBL" id="MFD0856240.1"/>
    </source>
</evidence>
<evidence type="ECO:0000313" key="2">
    <source>
        <dbReference type="Proteomes" id="UP001597083"/>
    </source>
</evidence>
<name>A0ABW3CPQ3_9ACTN</name>
<reference evidence="2" key="1">
    <citation type="journal article" date="2019" name="Int. J. Syst. Evol. Microbiol.">
        <title>The Global Catalogue of Microorganisms (GCM) 10K type strain sequencing project: providing services to taxonomists for standard genome sequencing and annotation.</title>
        <authorList>
            <consortium name="The Broad Institute Genomics Platform"/>
            <consortium name="The Broad Institute Genome Sequencing Center for Infectious Disease"/>
            <person name="Wu L."/>
            <person name="Ma J."/>
        </authorList>
    </citation>
    <scope>NUCLEOTIDE SEQUENCE [LARGE SCALE GENOMIC DNA]</scope>
    <source>
        <strain evidence="2">JCM 31696</strain>
    </source>
</reference>
<evidence type="ECO:0008006" key="3">
    <source>
        <dbReference type="Google" id="ProtNLM"/>
    </source>
</evidence>
<accession>A0ABW3CPQ3</accession>
<gene>
    <name evidence="1" type="ORF">ACFQ07_28635</name>
</gene>
<dbReference type="Proteomes" id="UP001597083">
    <property type="component" value="Unassembled WGS sequence"/>
</dbReference>
<keyword evidence="2" id="KW-1185">Reference proteome</keyword>